<sequence>TFSFSACKFNIQKSKEGTGRVVMWKMGIRNSFTMEATFCGSTLGNKRGTHFNTKDLGSMGYHFCDSLLDYCDPDHTKVYNRGPLLQKHKELNSDVKDTRPNEPGDYIVDYLRRQLPDQGLDLHHNLKSKIKECTSFQSKKTGRNWTDDEKRIYRDKKIAQTQEILQYLLPIIDSTKNMQTTQIKQLFNSRTNFQIQHQLKPATCLNIKRYSTSWTPPKNHPFITQRNLMPNSPEWFQSMPYRSFESLSPLKGPKKRKKHSQIESIKNEDMKPLTSKWETAPSSFEVDANSIKYESLQAEESNQQSSKRVSPHLTKNKEEQLNKNDGQPIFHLKLERDS</sequence>
<feature type="active site" description="Proton donor/acceptor" evidence="3">
    <location>
        <position position="35"/>
    </location>
</feature>
<feature type="region of interest" description="Disordered" evidence="4">
    <location>
        <begin position="295"/>
        <end position="338"/>
    </location>
</feature>
<proteinExistence type="inferred from homology"/>
<dbReference type="GO" id="GO:0004180">
    <property type="term" value="F:carboxypeptidase activity"/>
    <property type="evidence" value="ECO:0007669"/>
    <property type="project" value="UniProtKB-KW"/>
</dbReference>
<keyword evidence="7" id="KW-1185">Reference proteome</keyword>
<evidence type="ECO:0000256" key="1">
    <source>
        <dbReference type="ARBA" id="ARBA00001947"/>
    </source>
</evidence>
<dbReference type="AlphaFoldDB" id="A0ABD2EFJ1"/>
<keyword evidence="6" id="KW-0378">Hydrolase</keyword>
<keyword evidence="6" id="KW-0645">Protease</keyword>
<dbReference type="PROSITE" id="PS52035">
    <property type="entry name" value="PEPTIDASE_M14"/>
    <property type="match status" value="1"/>
</dbReference>
<protein>
    <submittedName>
        <fullName evidence="6">Cytosolic carboxypeptidase 3 isoform c</fullName>
    </submittedName>
</protein>
<feature type="compositionally biased region" description="Polar residues" evidence="4">
    <location>
        <begin position="298"/>
        <end position="308"/>
    </location>
</feature>
<evidence type="ECO:0000256" key="3">
    <source>
        <dbReference type="PROSITE-ProRule" id="PRU01379"/>
    </source>
</evidence>
<keyword evidence="6" id="KW-0121">Carboxypeptidase</keyword>
<evidence type="ECO:0000259" key="5">
    <source>
        <dbReference type="PROSITE" id="PS52035"/>
    </source>
</evidence>
<evidence type="ECO:0000256" key="2">
    <source>
        <dbReference type="ARBA" id="ARBA00005988"/>
    </source>
</evidence>
<evidence type="ECO:0000313" key="6">
    <source>
        <dbReference type="EMBL" id="KAL2777713.1"/>
    </source>
</evidence>
<dbReference type="EMBL" id="JBFSEQ010000005">
    <property type="protein sequence ID" value="KAL2777713.1"/>
    <property type="molecule type" value="Genomic_DNA"/>
</dbReference>
<dbReference type="InterPro" id="IPR000834">
    <property type="entry name" value="Peptidase_M14"/>
</dbReference>
<evidence type="ECO:0000313" key="7">
    <source>
        <dbReference type="Proteomes" id="UP001610411"/>
    </source>
</evidence>
<comment type="caution">
    <text evidence="6">The sequence shown here is derived from an EMBL/GenBank/DDBJ whole genome shotgun (WGS) entry which is preliminary data.</text>
</comment>
<accession>A0ABD2EFJ1</accession>
<comment type="cofactor">
    <cofactor evidence="1">
        <name>Zn(2+)</name>
        <dbReference type="ChEBI" id="CHEBI:29105"/>
    </cofactor>
</comment>
<dbReference type="Gene3D" id="3.40.630.10">
    <property type="entry name" value="Zn peptidases"/>
    <property type="match status" value="1"/>
</dbReference>
<gene>
    <name evidence="6" type="ORF">WCI35_015850</name>
</gene>
<feature type="region of interest" description="Disordered" evidence="4">
    <location>
        <begin position="246"/>
        <end position="281"/>
    </location>
</feature>
<dbReference type="Proteomes" id="UP001610411">
    <property type="component" value="Unassembled WGS sequence"/>
</dbReference>
<feature type="domain" description="Peptidase M14" evidence="5">
    <location>
        <begin position="1"/>
        <end position="71"/>
    </location>
</feature>
<evidence type="ECO:0000256" key="4">
    <source>
        <dbReference type="SAM" id="MobiDB-lite"/>
    </source>
</evidence>
<dbReference type="PANTHER" id="PTHR12756:SF45">
    <property type="entry name" value="CYTOSOLIC CARBOXYPEPTIDASE NNA1"/>
    <property type="match status" value="1"/>
</dbReference>
<reference evidence="6 7" key="1">
    <citation type="journal article" date="2024" name="G3 (Bethesda)">
        <title>A hybrid genome assembly of the endangered aye-aye (Daubentonia madagascariensis).</title>
        <authorList>
            <person name="Versoza C.J."/>
            <person name="Pfeifer S.P."/>
        </authorList>
    </citation>
    <scope>NUCLEOTIDE SEQUENCE [LARGE SCALE GENOMIC DNA]</scope>
    <source>
        <strain evidence="6">6821</strain>
    </source>
</reference>
<name>A0ABD2EFJ1_DAUMA</name>
<dbReference type="InterPro" id="IPR050821">
    <property type="entry name" value="Cytosolic_carboxypeptidase"/>
</dbReference>
<organism evidence="6 7">
    <name type="scientific">Daubentonia madagascariensis</name>
    <name type="common">Aye-aye</name>
    <name type="synonym">Sciurus madagascariensis</name>
    <dbReference type="NCBI Taxonomy" id="31869"/>
    <lineage>
        <taxon>Eukaryota</taxon>
        <taxon>Metazoa</taxon>
        <taxon>Chordata</taxon>
        <taxon>Craniata</taxon>
        <taxon>Vertebrata</taxon>
        <taxon>Euteleostomi</taxon>
        <taxon>Mammalia</taxon>
        <taxon>Eutheria</taxon>
        <taxon>Euarchontoglires</taxon>
        <taxon>Primates</taxon>
        <taxon>Strepsirrhini</taxon>
        <taxon>Chiromyiformes</taxon>
        <taxon>Daubentoniidae</taxon>
        <taxon>Daubentonia</taxon>
    </lineage>
</organism>
<dbReference type="PANTHER" id="PTHR12756">
    <property type="entry name" value="CYTOSOLIC CARBOXYPEPTIDASE"/>
    <property type="match status" value="1"/>
</dbReference>
<comment type="similarity">
    <text evidence="2 3">Belongs to the peptidase M14 family.</text>
</comment>
<feature type="non-terminal residue" evidence="6">
    <location>
        <position position="1"/>
    </location>
</feature>